<reference evidence="10 11" key="1">
    <citation type="submission" date="2019-04" db="EMBL/GenBank/DDBJ databases">
        <authorList>
            <consortium name="Wellcome Sanger Institute Data Sharing"/>
        </authorList>
    </citation>
    <scope>NUCLEOTIDE SEQUENCE [LARGE SCALE GENOMIC DNA]</scope>
</reference>
<feature type="transmembrane region" description="Helical" evidence="8">
    <location>
        <begin position="191"/>
        <end position="213"/>
    </location>
</feature>
<dbReference type="SUPFAM" id="SSF103473">
    <property type="entry name" value="MFS general substrate transporter"/>
    <property type="match status" value="1"/>
</dbReference>
<dbReference type="Pfam" id="PF00083">
    <property type="entry name" value="Sugar_tr"/>
    <property type="match status" value="1"/>
</dbReference>
<keyword evidence="3 8" id="KW-0472">Membrane</keyword>
<dbReference type="InterPro" id="IPR020846">
    <property type="entry name" value="MFS_dom"/>
</dbReference>
<reference evidence="10" key="2">
    <citation type="submission" date="2025-08" db="UniProtKB">
        <authorList>
            <consortium name="Ensembl"/>
        </authorList>
    </citation>
    <scope>IDENTIFICATION</scope>
</reference>
<sequence>MKFDTIIAEINGFGQFQVMVILLQCISRFTLPFHFLLNNFIAAVPSHHCNIAALDDRDIFKNLSQEQRLTVSIPAQEDGTLSSCEMFPQPQLHLLYGPSNTTDTPAAECQNGWVYDTSTFTSTIATEWDLVCGKKGMTKGTATIFFIGLMCGAVVFGILSDRFGRKTMLLVTYLLALTFGLASAFSTSYMMFAIMRFFTGFSLTGISIISIILSVEWCGIENRTVAGVIVSLDWSLGSMMLSGIAYLVNDWRWLIVAVTSPLFLAVIAWWWLPESARWLIVNGKVKRAHMYLEKCAKMNNRAQFMSEIMPETLSYAKVKENSNRKYTYLDLIRTPNIRKLSLFTGIVWYGVAFTYYGISLNIGGFNLNIYLTQFIYGAIEMPAKIGTYFCLNKFGRRTTQVGTLFLTGVCIAINLFVPNMGVFRTVVAVLGKGLAEASFTTIYLYTAELYPTVVRQNGLGYVSCMGRLGVSMAPLVLLLEDVWRPLPQVIFCSVVITSSLMAWLLPETLNARLPETIEDIEARKNTVDLLEQEKADKHLKCRNSDGNEN</sequence>
<evidence type="ECO:0000259" key="9">
    <source>
        <dbReference type="PROSITE" id="PS50850"/>
    </source>
</evidence>
<keyword evidence="11" id="KW-1185">Reference proteome</keyword>
<evidence type="ECO:0000256" key="7">
    <source>
        <dbReference type="ARBA" id="ARBA00042362"/>
    </source>
</evidence>
<dbReference type="Gene3D" id="1.20.1250.20">
    <property type="entry name" value="MFS general substrate transporter like domains"/>
    <property type="match status" value="1"/>
</dbReference>
<evidence type="ECO:0000256" key="8">
    <source>
        <dbReference type="SAM" id="Phobius"/>
    </source>
</evidence>
<evidence type="ECO:0000313" key="11">
    <source>
        <dbReference type="Proteomes" id="UP000694397"/>
    </source>
</evidence>
<dbReference type="PROSITE" id="PS50850">
    <property type="entry name" value="MFS"/>
    <property type="match status" value="1"/>
</dbReference>
<comment type="subcellular location">
    <subcellularLocation>
        <location evidence="4">Basal cell membrane</location>
        <topology evidence="4">Multi-pass membrane protein</topology>
    </subcellularLocation>
</comment>
<evidence type="ECO:0000256" key="2">
    <source>
        <dbReference type="ARBA" id="ARBA00022989"/>
    </source>
</evidence>
<reference evidence="10" key="3">
    <citation type="submission" date="2025-09" db="UniProtKB">
        <authorList>
            <consortium name="Ensembl"/>
        </authorList>
    </citation>
    <scope>IDENTIFICATION</scope>
</reference>
<feature type="domain" description="Major facilitator superfamily (MFS) profile" evidence="9">
    <location>
        <begin position="85"/>
        <end position="510"/>
    </location>
</feature>
<name>A0A8C9RD68_SCLFO</name>
<proteinExistence type="predicted"/>
<dbReference type="Proteomes" id="UP000694397">
    <property type="component" value="Chromosome 4"/>
</dbReference>
<feature type="transmembrane region" description="Helical" evidence="8">
    <location>
        <begin position="167"/>
        <end position="185"/>
    </location>
</feature>
<evidence type="ECO:0000256" key="5">
    <source>
        <dbReference type="ARBA" id="ARBA00039897"/>
    </source>
</evidence>
<dbReference type="FunFam" id="1.20.1250.20:FF:000023">
    <property type="entry name" value="Solute carrier family 22 member 6"/>
    <property type="match status" value="1"/>
</dbReference>
<organism evidence="10 11">
    <name type="scientific">Scleropages formosus</name>
    <name type="common">Asian bonytongue</name>
    <name type="synonym">Osteoglossum formosum</name>
    <dbReference type="NCBI Taxonomy" id="113540"/>
    <lineage>
        <taxon>Eukaryota</taxon>
        <taxon>Metazoa</taxon>
        <taxon>Chordata</taxon>
        <taxon>Craniata</taxon>
        <taxon>Vertebrata</taxon>
        <taxon>Euteleostomi</taxon>
        <taxon>Actinopterygii</taxon>
        <taxon>Neopterygii</taxon>
        <taxon>Teleostei</taxon>
        <taxon>Osteoglossocephala</taxon>
        <taxon>Osteoglossomorpha</taxon>
        <taxon>Osteoglossiformes</taxon>
        <taxon>Osteoglossidae</taxon>
        <taxon>Scleropages</taxon>
    </lineage>
</organism>
<feature type="transmembrane region" description="Helical" evidence="8">
    <location>
        <begin position="225"/>
        <end position="247"/>
    </location>
</feature>
<keyword evidence="1 8" id="KW-0812">Transmembrane</keyword>
<dbReference type="InterPro" id="IPR036259">
    <property type="entry name" value="MFS_trans_sf"/>
</dbReference>
<feature type="transmembrane region" description="Helical" evidence="8">
    <location>
        <begin position="142"/>
        <end position="160"/>
    </location>
</feature>
<feature type="transmembrane region" description="Helical" evidence="8">
    <location>
        <begin position="340"/>
        <end position="358"/>
    </location>
</feature>
<accession>A0A8C9RD68</accession>
<dbReference type="Ensembl" id="ENSSFOT00015010182.2">
    <property type="protein sequence ID" value="ENSSFOP00015010044.2"/>
    <property type="gene ID" value="ENSSFOG00015006460.2"/>
</dbReference>
<evidence type="ECO:0000256" key="4">
    <source>
        <dbReference type="ARBA" id="ARBA00034696"/>
    </source>
</evidence>
<dbReference type="GO" id="GO:0009925">
    <property type="term" value="C:basal plasma membrane"/>
    <property type="evidence" value="ECO:0007669"/>
    <property type="project" value="UniProtKB-SubCell"/>
</dbReference>
<dbReference type="GO" id="GO:0022857">
    <property type="term" value="F:transmembrane transporter activity"/>
    <property type="evidence" value="ECO:0007669"/>
    <property type="project" value="InterPro"/>
</dbReference>
<dbReference type="OrthoDB" id="2544694at2759"/>
<evidence type="ECO:0000256" key="3">
    <source>
        <dbReference type="ARBA" id="ARBA00023136"/>
    </source>
</evidence>
<evidence type="ECO:0000313" key="10">
    <source>
        <dbReference type="Ensembl" id="ENSSFOP00015010044.2"/>
    </source>
</evidence>
<evidence type="ECO:0000256" key="1">
    <source>
        <dbReference type="ARBA" id="ARBA00022692"/>
    </source>
</evidence>
<feature type="transmembrane region" description="Helical" evidence="8">
    <location>
        <begin position="253"/>
        <end position="272"/>
    </location>
</feature>
<dbReference type="InterPro" id="IPR005828">
    <property type="entry name" value="MFS_sugar_transport-like"/>
</dbReference>
<evidence type="ECO:0000256" key="6">
    <source>
        <dbReference type="ARBA" id="ARBA00041768"/>
    </source>
</evidence>
<feature type="transmembrane region" description="Helical" evidence="8">
    <location>
        <begin position="370"/>
        <end position="391"/>
    </location>
</feature>
<dbReference type="GeneTree" id="ENSGT00940000154922"/>
<keyword evidence="2 8" id="KW-1133">Transmembrane helix</keyword>
<dbReference type="AlphaFoldDB" id="A0A8C9RD68"/>
<dbReference type="PANTHER" id="PTHR24064">
    <property type="entry name" value="SOLUTE CARRIER FAMILY 22 MEMBER"/>
    <property type="match status" value="1"/>
</dbReference>
<protein>
    <recommendedName>
        <fullName evidence="5">Solute carrier family 22 member 6</fullName>
    </recommendedName>
    <alternativeName>
        <fullName evidence="7">Organic anion transporter 1</fullName>
    </alternativeName>
    <alternativeName>
        <fullName evidence="6">Renal organic anion transporter 1</fullName>
    </alternativeName>
</protein>
<feature type="transmembrane region" description="Helical" evidence="8">
    <location>
        <begin position="398"/>
        <end position="417"/>
    </location>
</feature>